<feature type="domain" description="Small ribosomal subunit protein uS2 C-terminal" evidence="3">
    <location>
        <begin position="49"/>
        <end position="72"/>
    </location>
</feature>
<evidence type="ECO:0000313" key="4">
    <source>
        <dbReference type="EMBL" id="KAG8525089.1"/>
    </source>
</evidence>
<organism evidence="4 5">
    <name type="scientific">Galemys pyrenaicus</name>
    <name type="common">Iberian desman</name>
    <name type="synonym">Pyrenean desman</name>
    <dbReference type="NCBI Taxonomy" id="202257"/>
    <lineage>
        <taxon>Eukaryota</taxon>
        <taxon>Metazoa</taxon>
        <taxon>Chordata</taxon>
        <taxon>Craniata</taxon>
        <taxon>Vertebrata</taxon>
        <taxon>Euteleostomi</taxon>
        <taxon>Mammalia</taxon>
        <taxon>Eutheria</taxon>
        <taxon>Laurasiatheria</taxon>
        <taxon>Eulipotyphla</taxon>
        <taxon>Talpidae</taxon>
        <taxon>Galemys</taxon>
    </lineage>
</organism>
<dbReference type="Gene3D" id="3.40.50.10490">
    <property type="entry name" value="Glucose-6-phosphate isomerase like protein, domain 1"/>
    <property type="match status" value="1"/>
</dbReference>
<gene>
    <name evidence="4" type="ORF">J0S82_009895</name>
</gene>
<dbReference type="PANTHER" id="PTHR11489">
    <property type="entry name" value="40S RIBOSOMAL PROTEIN SA"/>
    <property type="match status" value="1"/>
</dbReference>
<evidence type="ECO:0000256" key="1">
    <source>
        <dbReference type="ARBA" id="ARBA00022980"/>
    </source>
</evidence>
<keyword evidence="5" id="KW-1185">Reference proteome</keyword>
<keyword evidence="1 4" id="KW-0689">Ribosomal protein</keyword>
<dbReference type="AlphaFoldDB" id="A0A8J6ANW9"/>
<reference evidence="4" key="1">
    <citation type="journal article" date="2021" name="Evol. Appl.">
        <title>The genome of the Pyrenean desman and the effects of bottlenecks and inbreeding on the genomic landscape of an endangered species.</title>
        <authorList>
            <person name="Escoda L."/>
            <person name="Castresana J."/>
        </authorList>
    </citation>
    <scope>NUCLEOTIDE SEQUENCE</scope>
    <source>
        <strain evidence="4">IBE-C5619</strain>
    </source>
</reference>
<keyword evidence="2" id="KW-0687">Ribonucleoprotein</keyword>
<dbReference type="GO" id="GO:0006412">
    <property type="term" value="P:translation"/>
    <property type="evidence" value="ECO:0007669"/>
    <property type="project" value="InterPro"/>
</dbReference>
<dbReference type="GO" id="GO:0003735">
    <property type="term" value="F:structural constituent of ribosome"/>
    <property type="evidence" value="ECO:0007669"/>
    <property type="project" value="InterPro"/>
</dbReference>
<dbReference type="OrthoDB" id="9795875at2759"/>
<dbReference type="EMBL" id="JAGFMF010010186">
    <property type="protein sequence ID" value="KAG8525089.1"/>
    <property type="molecule type" value="Genomic_DNA"/>
</dbReference>
<evidence type="ECO:0000259" key="3">
    <source>
        <dbReference type="Pfam" id="PF16122"/>
    </source>
</evidence>
<accession>A0A8J6ANW9</accession>
<evidence type="ECO:0000256" key="2">
    <source>
        <dbReference type="ARBA" id="ARBA00023274"/>
    </source>
</evidence>
<dbReference type="Pfam" id="PF16122">
    <property type="entry name" value="40S_SA_C"/>
    <property type="match status" value="1"/>
</dbReference>
<comment type="caution">
    <text evidence="4">The sequence shown here is derived from an EMBL/GenBank/DDBJ whole genome shotgun (WGS) entry which is preliminary data.</text>
</comment>
<evidence type="ECO:0000313" key="5">
    <source>
        <dbReference type="Proteomes" id="UP000700334"/>
    </source>
</evidence>
<protein>
    <submittedName>
        <fullName evidence="4">40S ribosomal protein SA</fullName>
    </submittedName>
</protein>
<proteinExistence type="predicted"/>
<dbReference type="InterPro" id="IPR032281">
    <property type="entry name" value="Ribosomal_uS2_C"/>
</dbReference>
<dbReference type="Proteomes" id="UP000700334">
    <property type="component" value="Unassembled WGS sequence"/>
</dbReference>
<dbReference type="GO" id="GO:0015935">
    <property type="term" value="C:small ribosomal subunit"/>
    <property type="evidence" value="ECO:0007669"/>
    <property type="project" value="InterPro"/>
</dbReference>
<name>A0A8J6ANW9_GALPY</name>
<dbReference type="InterPro" id="IPR005707">
    <property type="entry name" value="Ribosomal_uS2_euk/arc"/>
</dbReference>
<sequence length="73" mass="8522">MHWSPPLAGRFTSGTFTSQIQWMLAQEVLRMHGTMSCEHPWGVMTDLCFYRDPETTEREEQALEEKAVAKEEF</sequence>